<dbReference type="Gene3D" id="3.10.450.40">
    <property type="match status" value="1"/>
</dbReference>
<dbReference type="EMBL" id="CP060707">
    <property type="protein sequence ID" value="QPH90192.1"/>
    <property type="molecule type" value="Genomic_DNA"/>
</dbReference>
<feature type="domain" description="IraD/Gp25-like" evidence="1">
    <location>
        <begin position="5"/>
        <end position="83"/>
    </location>
</feature>
<accession>A0A7S9REW2</accession>
<protein>
    <submittedName>
        <fullName evidence="2">GPW/gp25 family protein</fullName>
    </submittedName>
</protein>
<dbReference type="SUPFAM" id="SSF160719">
    <property type="entry name" value="gpW/gp25-like"/>
    <property type="match status" value="1"/>
</dbReference>
<dbReference type="AlphaFoldDB" id="A0A7S9REW2"/>
<evidence type="ECO:0000313" key="2">
    <source>
        <dbReference type="EMBL" id="QPH90192.1"/>
    </source>
</evidence>
<name>A0A7S9REW2_9BACT</name>
<reference evidence="2 3" key="1">
    <citation type="journal article" date="2018" name="Emerg. Microbes Infect.">
        <title>Genomic analysis of oral Campylobacter concisus strains identified a potential bacterial molecular marker associated with active Crohn's disease.</title>
        <authorList>
            <person name="Liu F."/>
            <person name="Ma R."/>
            <person name="Tay C.Y.A."/>
            <person name="Octavia S."/>
            <person name="Lan R."/>
            <person name="Chung H.K.L."/>
            <person name="Riordan S.M."/>
            <person name="Grimm M.C."/>
            <person name="Leong R.W."/>
            <person name="Tanaka M.M."/>
            <person name="Connor S."/>
            <person name="Zhang L."/>
        </authorList>
    </citation>
    <scope>NUCLEOTIDE SEQUENCE [LARGE SCALE GENOMIC DNA]</scope>
    <source>
        <strain evidence="2 3">P1CDO2</strain>
    </source>
</reference>
<gene>
    <name evidence="2" type="ORF">CVT00_01210</name>
</gene>
<evidence type="ECO:0000259" key="1">
    <source>
        <dbReference type="Pfam" id="PF04965"/>
    </source>
</evidence>
<dbReference type="InterPro" id="IPR007048">
    <property type="entry name" value="IraD/Gp25-like"/>
</dbReference>
<dbReference type="Pfam" id="PF04965">
    <property type="entry name" value="GPW_gp25"/>
    <property type="match status" value="1"/>
</dbReference>
<organism evidence="2 3">
    <name type="scientific">Campylobacter concisus</name>
    <dbReference type="NCBI Taxonomy" id="199"/>
    <lineage>
        <taxon>Bacteria</taxon>
        <taxon>Pseudomonadati</taxon>
        <taxon>Campylobacterota</taxon>
        <taxon>Epsilonproteobacteria</taxon>
        <taxon>Campylobacterales</taxon>
        <taxon>Campylobacteraceae</taxon>
        <taxon>Campylobacter</taxon>
    </lineage>
</organism>
<evidence type="ECO:0000313" key="3">
    <source>
        <dbReference type="Proteomes" id="UP000594508"/>
    </source>
</evidence>
<proteinExistence type="predicted"/>
<sequence>MYQIEVEENLRRIFITNKYTKTLRPLFGLDRHIDKSADLYNLLALKEDITEQIKKHEPRIQTDSISFEDDNGSIICEISYTQDKEAKFLRLNI</sequence>
<dbReference type="RefSeq" id="WP_103644895.1">
    <property type="nucleotide sequence ID" value="NZ_CP060707.1"/>
</dbReference>
<dbReference type="Proteomes" id="UP000594508">
    <property type="component" value="Chromosome"/>
</dbReference>